<keyword evidence="4" id="KW-1015">Disulfide bond</keyword>
<keyword evidence="2" id="KW-0147">Chitin-binding</keyword>
<dbReference type="Gene3D" id="3.20.20.80">
    <property type="entry name" value="Glycosidases"/>
    <property type="match status" value="2"/>
</dbReference>
<dbReference type="Pfam" id="PF00704">
    <property type="entry name" value="Glyco_hydro_18"/>
    <property type="match status" value="2"/>
</dbReference>
<dbReference type="CDD" id="cd02872">
    <property type="entry name" value="GH18_chitolectin_chitotriosidase"/>
    <property type="match status" value="1"/>
</dbReference>
<dbReference type="InterPro" id="IPR002557">
    <property type="entry name" value="Chitin-bd_dom"/>
</dbReference>
<comment type="caution">
    <text evidence="7">The sequence shown here is derived from an EMBL/GenBank/DDBJ whole genome shotgun (WGS) entry which is preliminary data.</text>
</comment>
<dbReference type="InterPro" id="IPR036508">
    <property type="entry name" value="Chitin-bd_dom_sf"/>
</dbReference>
<dbReference type="PANTHER" id="PTHR11177:SF317">
    <property type="entry name" value="CHITINASE 12-RELATED"/>
    <property type="match status" value="1"/>
</dbReference>
<dbReference type="GO" id="GO:0006032">
    <property type="term" value="P:chitin catabolic process"/>
    <property type="evidence" value="ECO:0007669"/>
    <property type="project" value="TreeGrafter"/>
</dbReference>
<feature type="domain" description="GH18" evidence="6">
    <location>
        <begin position="229"/>
        <end position="598"/>
    </location>
</feature>
<protein>
    <recommendedName>
        <fullName evidence="9">Chitinase</fullName>
    </recommendedName>
</protein>
<evidence type="ECO:0000256" key="3">
    <source>
        <dbReference type="ARBA" id="ARBA00022729"/>
    </source>
</evidence>
<dbReference type="Proteomes" id="UP000827092">
    <property type="component" value="Unassembled WGS sequence"/>
</dbReference>
<name>A0AAV6U6J3_9ARAC</name>
<dbReference type="GO" id="GO:0005975">
    <property type="term" value="P:carbohydrate metabolic process"/>
    <property type="evidence" value="ECO:0007669"/>
    <property type="project" value="InterPro"/>
</dbReference>
<dbReference type="InterPro" id="IPR029070">
    <property type="entry name" value="Chitinase_insertion_sf"/>
</dbReference>
<feature type="domain" description="GH18" evidence="6">
    <location>
        <begin position="1"/>
        <end position="176"/>
    </location>
</feature>
<evidence type="ECO:0000313" key="8">
    <source>
        <dbReference type="Proteomes" id="UP000827092"/>
    </source>
</evidence>
<dbReference type="EMBL" id="JAFNEN010000641">
    <property type="protein sequence ID" value="KAG8179261.1"/>
    <property type="molecule type" value="Genomic_DNA"/>
</dbReference>
<accession>A0AAV6U6J3</accession>
<dbReference type="FunFam" id="3.20.20.80:FF:000007">
    <property type="entry name" value="Acidic mammalian chitinase"/>
    <property type="match status" value="1"/>
</dbReference>
<dbReference type="InterPro" id="IPR050314">
    <property type="entry name" value="Glycosyl_Hydrlase_18"/>
</dbReference>
<keyword evidence="8" id="KW-1185">Reference proteome</keyword>
<dbReference type="InterPro" id="IPR017853">
    <property type="entry name" value="GH"/>
</dbReference>
<dbReference type="GO" id="GO:0008061">
    <property type="term" value="F:chitin binding"/>
    <property type="evidence" value="ECO:0007669"/>
    <property type="project" value="UniProtKB-KW"/>
</dbReference>
<evidence type="ECO:0008006" key="9">
    <source>
        <dbReference type="Google" id="ProtNLM"/>
    </source>
</evidence>
<dbReference type="SUPFAM" id="SSF57625">
    <property type="entry name" value="Invertebrate chitin-binding proteins"/>
    <property type="match status" value="1"/>
</dbReference>
<dbReference type="PROSITE" id="PS51910">
    <property type="entry name" value="GH18_2"/>
    <property type="match status" value="2"/>
</dbReference>
<dbReference type="Pfam" id="PF01607">
    <property type="entry name" value="CBM_14"/>
    <property type="match status" value="1"/>
</dbReference>
<evidence type="ECO:0000256" key="2">
    <source>
        <dbReference type="ARBA" id="ARBA00022669"/>
    </source>
</evidence>
<dbReference type="InterPro" id="IPR001223">
    <property type="entry name" value="Glyco_hydro18_cat"/>
</dbReference>
<reference evidence="7 8" key="1">
    <citation type="journal article" date="2022" name="Nat. Ecol. Evol.">
        <title>A masculinizing supergene underlies an exaggerated male reproductive morph in a spider.</title>
        <authorList>
            <person name="Hendrickx F."/>
            <person name="De Corte Z."/>
            <person name="Sonet G."/>
            <person name="Van Belleghem S.M."/>
            <person name="Kostlbacher S."/>
            <person name="Vangestel C."/>
        </authorList>
    </citation>
    <scope>NUCLEOTIDE SEQUENCE [LARGE SCALE GENOMIC DNA]</scope>
    <source>
        <strain evidence="7">W744_W776</strain>
    </source>
</reference>
<proteinExistence type="inferred from homology"/>
<keyword evidence="3" id="KW-0732">Signal</keyword>
<dbReference type="Gene3D" id="2.170.140.10">
    <property type="entry name" value="Chitin binding domain"/>
    <property type="match status" value="1"/>
</dbReference>
<dbReference type="SUPFAM" id="SSF54556">
    <property type="entry name" value="Chitinase insertion domain"/>
    <property type="match status" value="2"/>
</dbReference>
<dbReference type="AlphaFoldDB" id="A0AAV6U6J3"/>
<dbReference type="PROSITE" id="PS50940">
    <property type="entry name" value="CHIT_BIND_II"/>
    <property type="match status" value="1"/>
</dbReference>
<evidence type="ECO:0000259" key="6">
    <source>
        <dbReference type="PROSITE" id="PS51910"/>
    </source>
</evidence>
<dbReference type="GO" id="GO:0005576">
    <property type="term" value="C:extracellular region"/>
    <property type="evidence" value="ECO:0007669"/>
    <property type="project" value="InterPro"/>
</dbReference>
<evidence type="ECO:0000313" key="7">
    <source>
        <dbReference type="EMBL" id="KAG8179261.1"/>
    </source>
</evidence>
<gene>
    <name evidence="7" type="ORF">JTE90_006159</name>
</gene>
<dbReference type="SUPFAM" id="SSF51445">
    <property type="entry name" value="(Trans)glycosidases"/>
    <property type="match status" value="2"/>
</dbReference>
<dbReference type="SMART" id="SM00494">
    <property type="entry name" value="ChtBD2"/>
    <property type="match status" value="1"/>
</dbReference>
<dbReference type="GO" id="GO:0004568">
    <property type="term" value="F:chitinase activity"/>
    <property type="evidence" value="ECO:0007669"/>
    <property type="project" value="TreeGrafter"/>
</dbReference>
<organism evidence="7 8">
    <name type="scientific">Oedothorax gibbosus</name>
    <dbReference type="NCBI Taxonomy" id="931172"/>
    <lineage>
        <taxon>Eukaryota</taxon>
        <taxon>Metazoa</taxon>
        <taxon>Ecdysozoa</taxon>
        <taxon>Arthropoda</taxon>
        <taxon>Chelicerata</taxon>
        <taxon>Arachnida</taxon>
        <taxon>Araneae</taxon>
        <taxon>Araneomorphae</taxon>
        <taxon>Entelegynae</taxon>
        <taxon>Araneoidea</taxon>
        <taxon>Linyphiidae</taxon>
        <taxon>Erigoninae</taxon>
        <taxon>Oedothorax</taxon>
    </lineage>
</organism>
<dbReference type="SMART" id="SM00636">
    <property type="entry name" value="Glyco_18"/>
    <property type="match status" value="1"/>
</dbReference>
<comment type="similarity">
    <text evidence="1">Belongs to the glycosyl hydrolase 18 family. Chitinase class II subfamily.</text>
</comment>
<dbReference type="FunFam" id="2.170.140.10:FF:000007">
    <property type="entry name" value="Acidic mammalian chitinase"/>
    <property type="match status" value="1"/>
</dbReference>
<feature type="domain" description="Chitin-binding type-2" evidence="5">
    <location>
        <begin position="619"/>
        <end position="678"/>
    </location>
</feature>
<dbReference type="Gene3D" id="3.10.50.10">
    <property type="match status" value="2"/>
</dbReference>
<dbReference type="FunFam" id="3.10.50.10:FF:000001">
    <property type="entry name" value="Chitinase 3-like 1"/>
    <property type="match status" value="2"/>
</dbReference>
<evidence type="ECO:0000259" key="5">
    <source>
        <dbReference type="PROSITE" id="PS50940"/>
    </source>
</evidence>
<evidence type="ECO:0000256" key="1">
    <source>
        <dbReference type="ARBA" id="ARBA00009121"/>
    </source>
</evidence>
<evidence type="ECO:0000256" key="4">
    <source>
        <dbReference type="ARBA" id="ARBA00023157"/>
    </source>
</evidence>
<dbReference type="InterPro" id="IPR011583">
    <property type="entry name" value="Chitinase_II/V-like_cat"/>
</dbReference>
<dbReference type="PANTHER" id="PTHR11177">
    <property type="entry name" value="CHITINASE"/>
    <property type="match status" value="1"/>
</dbReference>
<sequence>MGDLENGKMHQKLYATWFLHLRLSSLHGGEFGVKMWEKMGAPKEKIIVGLATYGRSFTLADPANNGMNVPTTGGGKAGTFSREEGFLAYYEICDFIKKGAKYVWDDEQKVPYAYLGDQWVGFDDEKSTRIKLKWIKDNGYGGAMVWTLDMDDFHGSCLNGKKYPLIGAMGEELLGHPKRPATDLEALSVKVIKSLPPTPAPVAREVLLRKDDKGAEVEEVKGDPDSSNARVACYYTSWSMKRPGQGKFTPEHIDPFLCTHIIFAFASIKDDQISPIDGADEASGGKLSLYDRVLALKGKNPDLKILLSVGGWISGTAPFKQITKSGYRQSLFVFNAIEYLRQKKFDGLDIAWEFPRGADDKEKFTNLVKDLSEAFIGEAKAADKPRLLLTAAVPASFEAVAAGYDVAEINKYLDMINVMTYDFHGNWERQVGHNSPLHPLFSATSYQKKLTVDYSAKEWVAKGASKEKLIIGVPTYGRSFTLKNTSLTDIGAPAVDGGKAGNYTGEPGVLAFFEICDFLKSGAILVWDNEQMVPYAYKDNQWVGFDDQRSLKTKIQWLKEAGYGGVMIWSIDMDDFRGTCMGLKYPLINTIKEELKGYNVANLEVLSSNVLNSLIAKDEVVCDEEDGHISYHVDKKQCAKYYMCEGKRRHHMPCPVNLVFNINENVCDWPENVEDCDTVAGPRKSS</sequence>